<keyword evidence="2" id="KW-0449">Lipoprotein</keyword>
<sequence length="146" mass="15643">MQLSSLKSLSSLRALFSAKTALLGLCCLGLAACQNAPKKPSTAPTGAAASVSVNEQINQLASLVAASKYLRVQCERSDLPDDGVFLKTAMKVAAQKGWDTRRYTSLPQLSENLYQGLVKDGTPKTTQCSAFNRSIAPFIDAMRTTR</sequence>
<evidence type="ECO:0000256" key="1">
    <source>
        <dbReference type="SAM" id="SignalP"/>
    </source>
</evidence>
<gene>
    <name evidence="2" type="primary">outS</name>
    <name evidence="2" type="ORF">DAQ1742_01236</name>
</gene>
<dbReference type="EMBL" id="LT615367">
    <property type="protein sequence ID" value="SLM62243.1"/>
    <property type="molecule type" value="Genomic_DNA"/>
</dbReference>
<dbReference type="NCBIfam" id="TIGR01004">
    <property type="entry name" value="PulS_OutS"/>
    <property type="match status" value="1"/>
</dbReference>
<keyword evidence="1" id="KW-0732">Signal</keyword>
<keyword evidence="3" id="KW-1185">Reference proteome</keyword>
<dbReference type="AlphaFoldDB" id="A0A375A874"/>
<feature type="chain" id="PRO_5016828686" evidence="1">
    <location>
        <begin position="32"/>
        <end position="146"/>
    </location>
</feature>
<dbReference type="PROSITE" id="PS51257">
    <property type="entry name" value="PROKAR_LIPOPROTEIN"/>
    <property type="match status" value="1"/>
</dbReference>
<dbReference type="Proteomes" id="UP000294820">
    <property type="component" value="Chromosome 1"/>
</dbReference>
<dbReference type="InterPro" id="IPR019114">
    <property type="entry name" value="Chap_lipoprot_PulS/OutS-like"/>
</dbReference>
<protein>
    <submittedName>
        <fullName evidence="2">Lipoprotein outS</fullName>
    </submittedName>
</protein>
<reference evidence="2 3" key="1">
    <citation type="submission" date="2016-09" db="EMBL/GenBank/DDBJ databases">
        <authorList>
            <person name="Reverchon S."/>
            <person name="Nasser W."/>
            <person name="Leonard S."/>
            <person name="Brochier C."/>
            <person name="Duprey A."/>
        </authorList>
    </citation>
    <scope>NUCLEOTIDE SEQUENCE [LARGE SCALE GENOMIC DNA]</scope>
    <source>
        <strain evidence="2 3">174/2</strain>
    </source>
</reference>
<dbReference type="Pfam" id="PF09691">
    <property type="entry name" value="T2SS_PulS_OutS"/>
    <property type="match status" value="1"/>
</dbReference>
<dbReference type="InterPro" id="IPR005699">
    <property type="entry name" value="Chap_lipoprot_PulS/OutS"/>
</dbReference>
<name>A0A375A874_9GAMM</name>
<feature type="signal peptide" evidence="1">
    <location>
        <begin position="1"/>
        <end position="31"/>
    </location>
</feature>
<accession>A0A375A874</accession>
<dbReference type="Gene3D" id="1.20.58.1630">
    <property type="entry name" value="Chaperone lipoprotein PulS/OutS"/>
    <property type="match status" value="1"/>
</dbReference>
<dbReference type="InterPro" id="IPR038432">
    <property type="entry name" value="PulS/OutS-like_sf"/>
</dbReference>
<proteinExistence type="predicted"/>
<dbReference type="KEGG" id="daq:DAQ1742_01236"/>
<dbReference type="RefSeq" id="WP_051124100.1">
    <property type="nucleotide sequence ID" value="NZ_LT615367.1"/>
</dbReference>
<dbReference type="GO" id="GO:0006886">
    <property type="term" value="P:intracellular protein transport"/>
    <property type="evidence" value="ECO:0007669"/>
    <property type="project" value="InterPro"/>
</dbReference>
<evidence type="ECO:0000313" key="2">
    <source>
        <dbReference type="EMBL" id="SLM62243.1"/>
    </source>
</evidence>
<evidence type="ECO:0000313" key="3">
    <source>
        <dbReference type="Proteomes" id="UP000294820"/>
    </source>
</evidence>
<organism evidence="2 3">
    <name type="scientific">Dickeya aquatica</name>
    <dbReference type="NCBI Taxonomy" id="1401087"/>
    <lineage>
        <taxon>Bacteria</taxon>
        <taxon>Pseudomonadati</taxon>
        <taxon>Pseudomonadota</taxon>
        <taxon>Gammaproteobacteria</taxon>
        <taxon>Enterobacterales</taxon>
        <taxon>Pectobacteriaceae</taxon>
        <taxon>Dickeya</taxon>
    </lineage>
</organism>